<dbReference type="Proteomes" id="UP000682111">
    <property type="component" value="Unassembled WGS sequence"/>
</dbReference>
<sequence>MTLNDGEYFKLQGTEMYPVDSAPSIIPEDGLYQNGMFKVGQDIPAGEYKVILDSSIGMGYLEVSKNSRHQIDSIVTNENVQSDMYITISDGQYIKLQDCQIQA</sequence>
<gene>
    <name evidence="1" type="ORF">J27TS8_39200</name>
</gene>
<accession>A0A919WLP8</accession>
<dbReference type="EMBL" id="BORC01000009">
    <property type="protein sequence ID" value="GIN63927.1"/>
    <property type="molecule type" value="Genomic_DNA"/>
</dbReference>
<name>A0A919WLP8_9BACI</name>
<evidence type="ECO:0000313" key="1">
    <source>
        <dbReference type="EMBL" id="GIN63927.1"/>
    </source>
</evidence>
<proteinExistence type="predicted"/>
<evidence type="ECO:0000313" key="2">
    <source>
        <dbReference type="Proteomes" id="UP000682111"/>
    </source>
</evidence>
<organism evidence="1 2">
    <name type="scientific">Robertmurraya siralis</name>
    <dbReference type="NCBI Taxonomy" id="77777"/>
    <lineage>
        <taxon>Bacteria</taxon>
        <taxon>Bacillati</taxon>
        <taxon>Bacillota</taxon>
        <taxon>Bacilli</taxon>
        <taxon>Bacillales</taxon>
        <taxon>Bacillaceae</taxon>
        <taxon>Robertmurraya</taxon>
    </lineage>
</organism>
<dbReference type="AlphaFoldDB" id="A0A919WLP8"/>
<reference evidence="1" key="1">
    <citation type="submission" date="2021-03" db="EMBL/GenBank/DDBJ databases">
        <title>Antimicrobial resistance genes in bacteria isolated from Japanese honey, and their potential for conferring macrolide and lincosamide resistance in the American foulbrood pathogen Paenibacillus larvae.</title>
        <authorList>
            <person name="Okamoto M."/>
            <person name="Kumagai M."/>
            <person name="Kanamori H."/>
            <person name="Takamatsu D."/>
        </authorList>
    </citation>
    <scope>NUCLEOTIDE SEQUENCE</scope>
    <source>
        <strain evidence="1">J27TS8</strain>
    </source>
</reference>
<comment type="caution">
    <text evidence="1">The sequence shown here is derived from an EMBL/GenBank/DDBJ whole genome shotgun (WGS) entry which is preliminary data.</text>
</comment>
<keyword evidence="2" id="KW-1185">Reference proteome</keyword>
<protein>
    <submittedName>
        <fullName evidence="1">Uncharacterized protein</fullName>
    </submittedName>
</protein>